<name>A0A4R4PT00_9ACTN</name>
<dbReference type="Proteomes" id="UP000295075">
    <property type="component" value="Unassembled WGS sequence"/>
</dbReference>
<evidence type="ECO:0000259" key="4">
    <source>
        <dbReference type="PROSITE" id="PS51186"/>
    </source>
</evidence>
<keyword evidence="2" id="KW-0012">Acyltransferase</keyword>
<dbReference type="InterPro" id="IPR016181">
    <property type="entry name" value="Acyl_CoA_acyltransferase"/>
</dbReference>
<evidence type="ECO:0000313" key="5">
    <source>
        <dbReference type="EMBL" id="TDC25329.1"/>
    </source>
</evidence>
<reference evidence="5 6" key="1">
    <citation type="submission" date="2019-03" db="EMBL/GenBank/DDBJ databases">
        <title>Draft genome sequences of novel Actinobacteria.</title>
        <authorList>
            <person name="Sahin N."/>
            <person name="Ay H."/>
            <person name="Saygin H."/>
        </authorList>
    </citation>
    <scope>NUCLEOTIDE SEQUENCE [LARGE SCALE GENOMIC DNA]</scope>
    <source>
        <strain evidence="5 6">JCM 30547</strain>
    </source>
</reference>
<dbReference type="Gene3D" id="3.40.630.30">
    <property type="match status" value="1"/>
</dbReference>
<dbReference type="OrthoDB" id="9799092at2"/>
<dbReference type="PANTHER" id="PTHR43877:SF2">
    <property type="entry name" value="AMINOALKYLPHOSPHONATE N-ACETYLTRANSFERASE-RELATED"/>
    <property type="match status" value="1"/>
</dbReference>
<dbReference type="SUPFAM" id="SSF55729">
    <property type="entry name" value="Acyl-CoA N-acyltransferases (Nat)"/>
    <property type="match status" value="1"/>
</dbReference>
<evidence type="ECO:0000256" key="2">
    <source>
        <dbReference type="ARBA" id="ARBA00023315"/>
    </source>
</evidence>
<evidence type="ECO:0000313" key="6">
    <source>
        <dbReference type="Proteomes" id="UP000295075"/>
    </source>
</evidence>
<dbReference type="PANTHER" id="PTHR43877">
    <property type="entry name" value="AMINOALKYLPHOSPHONATE N-ACETYLTRANSFERASE-RELATED-RELATED"/>
    <property type="match status" value="1"/>
</dbReference>
<feature type="region of interest" description="Disordered" evidence="3">
    <location>
        <begin position="1"/>
        <end position="31"/>
    </location>
</feature>
<comment type="caution">
    <text evidence="5">The sequence shown here is derived from an EMBL/GenBank/DDBJ whole genome shotgun (WGS) entry which is preliminary data.</text>
</comment>
<dbReference type="AlphaFoldDB" id="A0A4R4PT00"/>
<dbReference type="EMBL" id="SMKA01000125">
    <property type="protein sequence ID" value="TDC25329.1"/>
    <property type="molecule type" value="Genomic_DNA"/>
</dbReference>
<keyword evidence="6" id="KW-1185">Reference proteome</keyword>
<accession>A0A4R4PT00</accession>
<organism evidence="5 6">
    <name type="scientific">Kribbella albertanoniae</name>
    <dbReference type="NCBI Taxonomy" id="1266829"/>
    <lineage>
        <taxon>Bacteria</taxon>
        <taxon>Bacillati</taxon>
        <taxon>Actinomycetota</taxon>
        <taxon>Actinomycetes</taxon>
        <taxon>Propionibacteriales</taxon>
        <taxon>Kribbellaceae</taxon>
        <taxon>Kribbella</taxon>
    </lineage>
</organism>
<feature type="domain" description="N-acetyltransferase" evidence="4">
    <location>
        <begin position="81"/>
        <end position="240"/>
    </location>
</feature>
<dbReference type="InterPro" id="IPR050832">
    <property type="entry name" value="Bact_Acetyltransf"/>
</dbReference>
<keyword evidence="1 5" id="KW-0808">Transferase</keyword>
<dbReference type="InterPro" id="IPR000182">
    <property type="entry name" value="GNAT_dom"/>
</dbReference>
<dbReference type="CDD" id="cd04301">
    <property type="entry name" value="NAT_SF"/>
    <property type="match status" value="1"/>
</dbReference>
<dbReference type="PROSITE" id="PS51186">
    <property type="entry name" value="GNAT"/>
    <property type="match status" value="1"/>
</dbReference>
<proteinExistence type="predicted"/>
<dbReference type="Pfam" id="PF00583">
    <property type="entry name" value="Acetyltransf_1"/>
    <property type="match status" value="1"/>
</dbReference>
<dbReference type="GO" id="GO:0016747">
    <property type="term" value="F:acyltransferase activity, transferring groups other than amino-acyl groups"/>
    <property type="evidence" value="ECO:0007669"/>
    <property type="project" value="InterPro"/>
</dbReference>
<gene>
    <name evidence="5" type="ORF">E1261_24480</name>
</gene>
<evidence type="ECO:0000256" key="1">
    <source>
        <dbReference type="ARBA" id="ARBA00022679"/>
    </source>
</evidence>
<evidence type="ECO:0000256" key="3">
    <source>
        <dbReference type="SAM" id="MobiDB-lite"/>
    </source>
</evidence>
<protein>
    <submittedName>
        <fullName evidence="5">GNAT family N-acetyltransferase</fullName>
    </submittedName>
</protein>
<sequence length="240" mass="27122">MAAGRAQVAEAPREPEPCIKRSLRPGGARTARRDRVRLWGRSRRPLIDSLEAVHRAQLNSHFPARTEGSRLLEPHARDPQISVIRLEPDDWPTARELRLQALRDSPDAFLGGMTAEGEYDEKHWRGELELNVWFVARLDSEPVGLAKLNRSPEEGDGMHLEAMWVAPAARLRGVGEVLVTAVEATATALGAHLLRLWVFAEIQSAHTFYRQLGYTGPVRRQAIKVNDRVRIEEEYEKYLG</sequence>